<dbReference type="PROSITE" id="PS01136">
    <property type="entry name" value="UPF0034"/>
    <property type="match status" value="1"/>
</dbReference>
<keyword evidence="4 12" id="KW-0285">Flavoprotein</keyword>
<evidence type="ECO:0000256" key="6">
    <source>
        <dbReference type="ARBA" id="ARBA00022694"/>
    </source>
</evidence>
<gene>
    <name evidence="16" type="ORF">EDD61_11731</name>
</gene>
<feature type="binding site" evidence="14">
    <location>
        <position position="145"/>
    </location>
    <ligand>
        <name>FMN</name>
        <dbReference type="ChEBI" id="CHEBI:58210"/>
    </ligand>
</feature>
<evidence type="ECO:0000256" key="4">
    <source>
        <dbReference type="ARBA" id="ARBA00022630"/>
    </source>
</evidence>
<dbReference type="InterPro" id="IPR001269">
    <property type="entry name" value="DUS_fam"/>
</dbReference>
<dbReference type="GO" id="GO:0050660">
    <property type="term" value="F:flavin adenine dinucleotide binding"/>
    <property type="evidence" value="ECO:0007669"/>
    <property type="project" value="InterPro"/>
</dbReference>
<dbReference type="InterPro" id="IPR035587">
    <property type="entry name" value="DUS-like_FMN-bd"/>
</dbReference>
<keyword evidence="14" id="KW-0547">Nucleotide-binding</keyword>
<dbReference type="PANTHER" id="PTHR45846:SF1">
    <property type="entry name" value="TRNA-DIHYDROURIDINE(47) SYNTHASE [NAD(P)(+)]-LIKE"/>
    <property type="match status" value="1"/>
</dbReference>
<evidence type="ECO:0000256" key="10">
    <source>
        <dbReference type="ARBA" id="ARBA00048205"/>
    </source>
</evidence>
<proteinExistence type="inferred from homology"/>
<comment type="caution">
    <text evidence="16">The sequence shown here is derived from an EMBL/GenBank/DDBJ whole genome shotgun (WGS) entry which is preliminary data.</text>
</comment>
<keyword evidence="6 12" id="KW-0819">tRNA processing</keyword>
<dbReference type="CDD" id="cd02801">
    <property type="entry name" value="DUS_like_FMN"/>
    <property type="match status" value="1"/>
</dbReference>
<evidence type="ECO:0000313" key="17">
    <source>
        <dbReference type="Proteomes" id="UP000295773"/>
    </source>
</evidence>
<feature type="binding site" evidence="14">
    <location>
        <position position="175"/>
    </location>
    <ligand>
        <name>FMN</name>
        <dbReference type="ChEBI" id="CHEBI:58210"/>
    </ligand>
</feature>
<dbReference type="PANTHER" id="PTHR45846">
    <property type="entry name" value="TRNA-DIHYDROURIDINE(47) SYNTHASE [NAD(P)(+)]-LIKE"/>
    <property type="match status" value="1"/>
</dbReference>
<evidence type="ECO:0000256" key="13">
    <source>
        <dbReference type="PIRSR" id="PIRSR006621-1"/>
    </source>
</evidence>
<dbReference type="AlphaFoldDB" id="A0A4R3T918"/>
<accession>A0A4R3T918</accession>
<feature type="binding site" evidence="14">
    <location>
        <position position="75"/>
    </location>
    <ligand>
        <name>FMN</name>
        <dbReference type="ChEBI" id="CHEBI:58210"/>
    </ligand>
</feature>
<protein>
    <recommendedName>
        <fullName evidence="12">tRNA-dihydrouridine synthase</fullName>
        <ecNumber evidence="12">1.3.1.-</ecNumber>
    </recommendedName>
</protein>
<dbReference type="Gene3D" id="1.10.1200.80">
    <property type="entry name" value="Putative flavin oxidoreducatase, domain 2"/>
    <property type="match status" value="1"/>
</dbReference>
<dbReference type="Gene3D" id="3.20.20.70">
    <property type="entry name" value="Aldolase class I"/>
    <property type="match status" value="1"/>
</dbReference>
<dbReference type="InterPro" id="IPR004652">
    <property type="entry name" value="DusB-like"/>
</dbReference>
<dbReference type="SUPFAM" id="SSF51395">
    <property type="entry name" value="FMN-linked oxidoreductases"/>
    <property type="match status" value="1"/>
</dbReference>
<keyword evidence="17" id="KW-1185">Reference proteome</keyword>
<evidence type="ECO:0000256" key="7">
    <source>
        <dbReference type="ARBA" id="ARBA00022857"/>
    </source>
</evidence>
<evidence type="ECO:0000256" key="1">
    <source>
        <dbReference type="ARBA" id="ARBA00001917"/>
    </source>
</evidence>
<evidence type="ECO:0000256" key="3">
    <source>
        <dbReference type="ARBA" id="ARBA00022555"/>
    </source>
</evidence>
<keyword evidence="3" id="KW-0820">tRNA-binding</keyword>
<dbReference type="GO" id="GO:0017150">
    <property type="term" value="F:tRNA dihydrouridine synthase activity"/>
    <property type="evidence" value="ECO:0007669"/>
    <property type="project" value="InterPro"/>
</dbReference>
<evidence type="ECO:0000259" key="15">
    <source>
        <dbReference type="Pfam" id="PF01207"/>
    </source>
</evidence>
<dbReference type="InterPro" id="IPR018517">
    <property type="entry name" value="tRNA_hU_synthase_CS"/>
</dbReference>
<keyword evidence="7" id="KW-0521">NADP</keyword>
<reference evidence="16 17" key="1">
    <citation type="submission" date="2019-03" db="EMBL/GenBank/DDBJ databases">
        <title>Genomic Encyclopedia of Type Strains, Phase IV (KMG-IV): sequencing the most valuable type-strain genomes for metagenomic binning, comparative biology and taxonomic classification.</title>
        <authorList>
            <person name="Goeker M."/>
        </authorList>
    </citation>
    <scope>NUCLEOTIDE SEQUENCE [LARGE SCALE GENOMIC DNA]</scope>
    <source>
        <strain evidence="16 17">DSM 29481</strain>
    </source>
</reference>
<comment type="catalytic activity">
    <reaction evidence="11">
        <text>a 5,6-dihydrouridine in tRNA + NAD(+) = a uridine in tRNA + NADH + H(+)</text>
        <dbReference type="Rhea" id="RHEA:54452"/>
        <dbReference type="Rhea" id="RHEA-COMP:13339"/>
        <dbReference type="Rhea" id="RHEA-COMP:13887"/>
        <dbReference type="ChEBI" id="CHEBI:15378"/>
        <dbReference type="ChEBI" id="CHEBI:57540"/>
        <dbReference type="ChEBI" id="CHEBI:57945"/>
        <dbReference type="ChEBI" id="CHEBI:65315"/>
        <dbReference type="ChEBI" id="CHEBI:74443"/>
    </reaction>
</comment>
<dbReference type="EMBL" id="SMBP01000017">
    <property type="protein sequence ID" value="TCU57644.1"/>
    <property type="molecule type" value="Genomic_DNA"/>
</dbReference>
<feature type="binding site" evidence="14">
    <location>
        <begin position="21"/>
        <end position="23"/>
    </location>
    <ligand>
        <name>FMN</name>
        <dbReference type="ChEBI" id="CHEBI:58210"/>
    </ligand>
</feature>
<dbReference type="InterPro" id="IPR013785">
    <property type="entry name" value="Aldolase_TIM"/>
</dbReference>
<dbReference type="Pfam" id="PF01207">
    <property type="entry name" value="Dus"/>
    <property type="match status" value="1"/>
</dbReference>
<evidence type="ECO:0000256" key="5">
    <source>
        <dbReference type="ARBA" id="ARBA00022643"/>
    </source>
</evidence>
<evidence type="ECO:0000256" key="2">
    <source>
        <dbReference type="ARBA" id="ARBA00002790"/>
    </source>
</evidence>
<sequence>MQDKSWKIRDITIPNQVVIAPMAGISNPAFRVICKQFGAGLIYTEMVSDKALYYENEKTLHMTAVEKEEHPLTMQIFGHDIETMVYAAKLLDEKSDCDIIDINMGCPVNKIIKSNAGSALMKDIDHAVTMTKAVVDSVKKPVTVKMRIGWDMDSINCVELAKGLASVGVSALAVHGRTRKQMYEGKADWQYIKAVKQAVSIPVMGNGDIRSSEDAKRMLDTTGCDAIMVGRGVLGDPWLIKEIATYLATGEKLPPVSVNEKFTMARLHAKRLCDLKGEHVGMREMRGHAAWYVKGLPKSHQLKDSLTKMDTYAQMEEILCAYEKVYQEYIDSYVPSQR</sequence>
<dbReference type="Proteomes" id="UP000295773">
    <property type="component" value="Unassembled WGS sequence"/>
</dbReference>
<evidence type="ECO:0000256" key="11">
    <source>
        <dbReference type="ARBA" id="ARBA00048802"/>
    </source>
</evidence>
<dbReference type="NCBIfam" id="TIGR00737">
    <property type="entry name" value="nifR3_yhdG"/>
    <property type="match status" value="1"/>
</dbReference>
<comment type="similarity">
    <text evidence="12">Belongs to the dus family.</text>
</comment>
<comment type="catalytic activity">
    <reaction evidence="10">
        <text>a 5,6-dihydrouridine in tRNA + NADP(+) = a uridine in tRNA + NADPH + H(+)</text>
        <dbReference type="Rhea" id="RHEA:23624"/>
        <dbReference type="Rhea" id="RHEA-COMP:13339"/>
        <dbReference type="Rhea" id="RHEA-COMP:13887"/>
        <dbReference type="ChEBI" id="CHEBI:15378"/>
        <dbReference type="ChEBI" id="CHEBI:57783"/>
        <dbReference type="ChEBI" id="CHEBI:58349"/>
        <dbReference type="ChEBI" id="CHEBI:65315"/>
        <dbReference type="ChEBI" id="CHEBI:74443"/>
    </reaction>
</comment>
<keyword evidence="5 12" id="KW-0288">FMN</keyword>
<dbReference type="PIRSF" id="PIRSF006621">
    <property type="entry name" value="Dus"/>
    <property type="match status" value="1"/>
</dbReference>
<keyword evidence="9 12" id="KW-0560">Oxidoreductase</keyword>
<evidence type="ECO:0000256" key="9">
    <source>
        <dbReference type="ARBA" id="ARBA00023002"/>
    </source>
</evidence>
<dbReference type="GO" id="GO:0000049">
    <property type="term" value="F:tRNA binding"/>
    <property type="evidence" value="ECO:0007669"/>
    <property type="project" value="UniProtKB-KW"/>
</dbReference>
<keyword evidence="8" id="KW-0694">RNA-binding</keyword>
<evidence type="ECO:0000313" key="16">
    <source>
        <dbReference type="EMBL" id="TCU57644.1"/>
    </source>
</evidence>
<feature type="binding site" evidence="14">
    <location>
        <begin position="230"/>
        <end position="231"/>
    </location>
    <ligand>
        <name>FMN</name>
        <dbReference type="ChEBI" id="CHEBI:58210"/>
    </ligand>
</feature>
<comment type="cofactor">
    <cofactor evidence="1 12 14">
        <name>FMN</name>
        <dbReference type="ChEBI" id="CHEBI:58210"/>
    </cofactor>
</comment>
<feature type="domain" description="DUS-like FMN-binding" evidence="15">
    <location>
        <begin position="19"/>
        <end position="318"/>
    </location>
</feature>
<evidence type="ECO:0000256" key="8">
    <source>
        <dbReference type="ARBA" id="ARBA00022884"/>
    </source>
</evidence>
<name>A0A4R3T918_9FIRM</name>
<evidence type="ECO:0000256" key="12">
    <source>
        <dbReference type="PIRNR" id="PIRNR006621"/>
    </source>
</evidence>
<evidence type="ECO:0000256" key="14">
    <source>
        <dbReference type="PIRSR" id="PIRSR006621-2"/>
    </source>
</evidence>
<dbReference type="RefSeq" id="WP_008977844.1">
    <property type="nucleotide sequence ID" value="NZ_DBGDHU010000020.1"/>
</dbReference>
<dbReference type="InterPro" id="IPR024036">
    <property type="entry name" value="tRNA-dHydroUridine_Synthase_C"/>
</dbReference>
<feature type="active site" description="Proton donor" evidence="13">
    <location>
        <position position="106"/>
    </location>
</feature>
<dbReference type="EC" id="1.3.1.-" evidence="12"/>
<comment type="function">
    <text evidence="2 12">Catalyzes the synthesis of 5,6-dihydrouridine (D), a modified base found in the D-loop of most tRNAs, via the reduction of the C5-C6 double bond in target uridines.</text>
</comment>
<organism evidence="16 17">
    <name type="scientific">Longicatena caecimuris</name>
    <dbReference type="NCBI Taxonomy" id="1796635"/>
    <lineage>
        <taxon>Bacteria</taxon>
        <taxon>Bacillati</taxon>
        <taxon>Bacillota</taxon>
        <taxon>Erysipelotrichia</taxon>
        <taxon>Erysipelotrichales</taxon>
        <taxon>Erysipelotrichaceae</taxon>
        <taxon>Longicatena</taxon>
    </lineage>
</organism>